<dbReference type="PANTHER" id="PTHR33112:SF12">
    <property type="entry name" value="HETEROKARYON INCOMPATIBILITY DOMAIN-CONTAINING PROTEIN"/>
    <property type="match status" value="1"/>
</dbReference>
<dbReference type="OrthoDB" id="5125733at2759"/>
<dbReference type="InParanoid" id="A0A409XZ52"/>
<protein>
    <recommendedName>
        <fullName evidence="1">Heterokaryon incompatibility domain-containing protein</fullName>
    </recommendedName>
</protein>
<dbReference type="InterPro" id="IPR010730">
    <property type="entry name" value="HET"/>
</dbReference>
<feature type="domain" description="Heterokaryon incompatibility" evidence="1">
    <location>
        <begin position="249"/>
        <end position="404"/>
    </location>
</feature>
<gene>
    <name evidence="2" type="ORF">CVT26_004690</name>
</gene>
<dbReference type="PANTHER" id="PTHR33112">
    <property type="entry name" value="DOMAIN PROTEIN, PUTATIVE-RELATED"/>
    <property type="match status" value="1"/>
</dbReference>
<proteinExistence type="predicted"/>
<dbReference type="AlphaFoldDB" id="A0A409XZ52"/>
<dbReference type="Pfam" id="PF06985">
    <property type="entry name" value="HET"/>
    <property type="match status" value="1"/>
</dbReference>
<evidence type="ECO:0000313" key="2">
    <source>
        <dbReference type="EMBL" id="PPQ96058.1"/>
    </source>
</evidence>
<comment type="caution">
    <text evidence="2">The sequence shown here is derived from an EMBL/GenBank/DDBJ whole genome shotgun (WGS) entry which is preliminary data.</text>
</comment>
<evidence type="ECO:0000313" key="3">
    <source>
        <dbReference type="Proteomes" id="UP000284706"/>
    </source>
</evidence>
<organism evidence="2 3">
    <name type="scientific">Gymnopilus dilepis</name>
    <dbReference type="NCBI Taxonomy" id="231916"/>
    <lineage>
        <taxon>Eukaryota</taxon>
        <taxon>Fungi</taxon>
        <taxon>Dikarya</taxon>
        <taxon>Basidiomycota</taxon>
        <taxon>Agaricomycotina</taxon>
        <taxon>Agaricomycetes</taxon>
        <taxon>Agaricomycetidae</taxon>
        <taxon>Agaricales</taxon>
        <taxon>Agaricineae</taxon>
        <taxon>Hymenogastraceae</taxon>
        <taxon>Gymnopilus</taxon>
    </lineage>
</organism>
<dbReference type="STRING" id="231916.A0A409XZ52"/>
<evidence type="ECO:0000259" key="1">
    <source>
        <dbReference type="Pfam" id="PF06985"/>
    </source>
</evidence>
<accession>A0A409XZ52</accession>
<keyword evidence="3" id="KW-1185">Reference proteome</keyword>
<dbReference type="Proteomes" id="UP000284706">
    <property type="component" value="Unassembled WGS sequence"/>
</dbReference>
<name>A0A409XZ52_9AGAR</name>
<sequence>MASPAIHASMPPKEFSNESSIAVDIKIPSLLPVPSSLAQPNDRLCSICSELGLTPSRFIVLPSDGNESNWLKNSKIQLGLVDDMRKRPHCPLCRLVLTSLGENLRSVEDGEPVIVTMTWGTDGQPVDEYSSRGQRIPQIRILQPHARKQSGRDVNPKRLNMFPEITMLANDSPTEQKTFFVRLIPDQIDFDIVRNWLGMCKIWHGAACDRSGMEVLLEHTQDPALEVPQFRLIDVVDNCIIRAPPGARYVALSYVWGRIDPKAILRCLQANVKRLEETGALLLPENKDRIPLTILDAMQVVRELHMRYLWVDSLCIIQDDEGLDGSKMGAISKMDLVYGGAYLTIMAASGIDANAGLPGVRPGTRGIKQAVEEIFPGLRLGYKARHHDHLPSSTYYTRAWTYQERSFTKRNLLFIGGQGVFQCRRTDAWREDIFLEDRVAKFGTVARKAHDPDDMRLYTGHIQSYSALSLTYDSDIYHGFSGIGRFFRANLQVELCHGIPDAYFDWFLLWFPLVVQTRRKDAPSWSWSGWYGQSWPDMTRWYAGEGIKVRQALRERTWTIWYQRRCRDDNEVVRVWTPEQQPTTATTKNFYGGDVRSRFPFDCSQTKPTPRKLTGAPTYIEDSHNPNPGSGFLQFWTVSLMFRIDKATSEEASGKPRNFNTRLGIFGQENRELGVVYVRPEWAKEKARQEHEFILLCEGRDERPKAGNIDDEQGWKYRVMLIEWFGNWAERVAIASIEKQALDQALGSGAVWKEIILG</sequence>
<dbReference type="EMBL" id="NHYE01001397">
    <property type="protein sequence ID" value="PPQ96058.1"/>
    <property type="molecule type" value="Genomic_DNA"/>
</dbReference>
<reference evidence="2 3" key="1">
    <citation type="journal article" date="2018" name="Evol. Lett.">
        <title>Horizontal gene cluster transfer increased hallucinogenic mushroom diversity.</title>
        <authorList>
            <person name="Reynolds H.T."/>
            <person name="Vijayakumar V."/>
            <person name="Gluck-Thaler E."/>
            <person name="Korotkin H.B."/>
            <person name="Matheny P.B."/>
            <person name="Slot J.C."/>
        </authorList>
    </citation>
    <scope>NUCLEOTIDE SEQUENCE [LARGE SCALE GENOMIC DNA]</scope>
    <source>
        <strain evidence="2 3">SRW20</strain>
    </source>
</reference>